<organism evidence="4 5">
    <name type="scientific">Cinchona calisaya</name>
    <dbReference type="NCBI Taxonomy" id="153742"/>
    <lineage>
        <taxon>Eukaryota</taxon>
        <taxon>Viridiplantae</taxon>
        <taxon>Streptophyta</taxon>
        <taxon>Embryophyta</taxon>
        <taxon>Tracheophyta</taxon>
        <taxon>Spermatophyta</taxon>
        <taxon>Magnoliopsida</taxon>
        <taxon>eudicotyledons</taxon>
        <taxon>Gunneridae</taxon>
        <taxon>Pentapetalae</taxon>
        <taxon>asterids</taxon>
        <taxon>lamiids</taxon>
        <taxon>Gentianales</taxon>
        <taxon>Rubiaceae</taxon>
        <taxon>Cinchonoideae</taxon>
        <taxon>Cinchoneae</taxon>
        <taxon>Cinchona</taxon>
    </lineage>
</organism>
<gene>
    <name evidence="4" type="ORF">ACH5RR_016630</name>
</gene>
<feature type="region of interest" description="Disordered" evidence="1">
    <location>
        <begin position="136"/>
        <end position="169"/>
    </location>
</feature>
<feature type="domain" description="CRAL-TRIO" evidence="3">
    <location>
        <begin position="230"/>
        <end position="391"/>
    </location>
</feature>
<keyword evidence="2" id="KW-0472">Membrane</keyword>
<feature type="compositionally biased region" description="Low complexity" evidence="1">
    <location>
        <begin position="150"/>
        <end position="161"/>
    </location>
</feature>
<evidence type="ECO:0000256" key="2">
    <source>
        <dbReference type="SAM" id="Phobius"/>
    </source>
</evidence>
<protein>
    <recommendedName>
        <fullName evidence="3">CRAL-TRIO domain-containing protein</fullName>
    </recommendedName>
</protein>
<dbReference type="PANTHER" id="PTHR47041">
    <property type="entry name" value="SEC14 CYTOSOLIC FACTOR FAMILY PROTEIN / PHOSPHOGLYCERIDE TRANSFER FAMILY PROTEIN"/>
    <property type="match status" value="1"/>
</dbReference>
<feature type="transmembrane region" description="Helical" evidence="2">
    <location>
        <begin position="440"/>
        <end position="460"/>
    </location>
</feature>
<accession>A0ABD2ZYJ8</accession>
<dbReference type="InterPro" id="IPR036865">
    <property type="entry name" value="CRAL-TRIO_dom_sf"/>
</dbReference>
<evidence type="ECO:0000313" key="4">
    <source>
        <dbReference type="EMBL" id="KAL3523796.1"/>
    </source>
</evidence>
<dbReference type="SUPFAM" id="SSF52087">
    <property type="entry name" value="CRAL/TRIO domain"/>
    <property type="match status" value="1"/>
</dbReference>
<dbReference type="SMART" id="SM00516">
    <property type="entry name" value="SEC14"/>
    <property type="match status" value="1"/>
</dbReference>
<dbReference type="PANTHER" id="PTHR47041:SF7">
    <property type="entry name" value="PHOSPHATIDYLINOSITOL_PHOSPHATIDYLCHOLINE TRANSFER PROTEIN SFH12-LIKE ISOFORM X1"/>
    <property type="match status" value="1"/>
</dbReference>
<dbReference type="Proteomes" id="UP001630127">
    <property type="component" value="Unassembled WGS sequence"/>
</dbReference>
<dbReference type="AlphaFoldDB" id="A0ABD2ZYJ8"/>
<evidence type="ECO:0000259" key="3">
    <source>
        <dbReference type="PROSITE" id="PS50191"/>
    </source>
</evidence>
<keyword evidence="2" id="KW-0812">Transmembrane</keyword>
<reference evidence="4 5" key="1">
    <citation type="submission" date="2024-11" db="EMBL/GenBank/DDBJ databases">
        <title>A near-complete genome assembly of Cinchona calisaya.</title>
        <authorList>
            <person name="Lian D.C."/>
            <person name="Zhao X.W."/>
            <person name="Wei L."/>
        </authorList>
    </citation>
    <scope>NUCLEOTIDE SEQUENCE [LARGE SCALE GENOMIC DNA]</scope>
    <source>
        <tissue evidence="4">Nenye</tissue>
    </source>
</reference>
<evidence type="ECO:0000313" key="5">
    <source>
        <dbReference type="Proteomes" id="UP001630127"/>
    </source>
</evidence>
<evidence type="ECO:0000256" key="1">
    <source>
        <dbReference type="SAM" id="MobiDB-lite"/>
    </source>
</evidence>
<proteinExistence type="predicted"/>
<keyword evidence="2" id="KW-1133">Transmembrane helix</keyword>
<dbReference type="CDD" id="cd00170">
    <property type="entry name" value="SEC14"/>
    <property type="match status" value="1"/>
</dbReference>
<dbReference type="Pfam" id="PF00650">
    <property type="entry name" value="CRAL_TRIO"/>
    <property type="match status" value="1"/>
</dbReference>
<name>A0ABD2ZYJ8_9GENT</name>
<dbReference type="InterPro" id="IPR001251">
    <property type="entry name" value="CRAL-TRIO_dom"/>
</dbReference>
<sequence>MGDSLRVSSSNRSLEARTICCKKQSITYLACSASKVLSQKALKCITSVKQQMQGSGVAGNILVFLVTTAALEVVRRFSRAKCPFIWRALQALQVLCYPPFKWLQRWHPFKGLVKHTKKLSRPMLVLSIATIFSDHPGYPTENSNDDSETQESSMSRSESSSQMPGPDTSASADWLIELHVELKKQGIRLPERLGDDELRRFYAAVNGDFPKLISSVKKTISWRQNYKLFLPQELEAWSHWVFWHGHDLRQRPCLIIRLGLACSNLQSNDRPLFIKAVVSQIEHGVLNLVKADQPQIMVLMDCEGLSPFGFPIQMMRSCATLLQDHYPNRLGCLLIIRLPHLARVITQALFQVLKPATQRKVRTIGGNYQAILSQRLQSTPCFLGGNCSCSKCSDLSITEDKDGDSALMPPEAEHANVSLDIQHPAAPHTSDDRGQLKRTIIISLLVLWMLFFLIQGTFYAGKLSVSYWQNNW</sequence>
<dbReference type="Gene3D" id="3.40.525.10">
    <property type="entry name" value="CRAL-TRIO lipid binding domain"/>
    <property type="match status" value="1"/>
</dbReference>
<dbReference type="PROSITE" id="PS50191">
    <property type="entry name" value="CRAL_TRIO"/>
    <property type="match status" value="1"/>
</dbReference>
<keyword evidence="5" id="KW-1185">Reference proteome</keyword>
<comment type="caution">
    <text evidence="4">The sequence shown here is derived from an EMBL/GenBank/DDBJ whole genome shotgun (WGS) entry which is preliminary data.</text>
</comment>
<dbReference type="EMBL" id="JBJUIK010000007">
    <property type="protein sequence ID" value="KAL3523796.1"/>
    <property type="molecule type" value="Genomic_DNA"/>
</dbReference>